<protein>
    <submittedName>
        <fullName evidence="1">Uncharacterized protein</fullName>
    </submittedName>
</protein>
<keyword evidence="1" id="KW-0614">Plasmid</keyword>
<reference evidence="1" key="2">
    <citation type="submission" date="2007-01" db="EMBL/GenBank/DDBJ databases">
        <authorList>
            <person name="Chen Y.-T."/>
            <person name="Wu K.-M."/>
            <person name="Liao T.-L."/>
            <person name="Shiau Y.-R."/>
            <person name="Yan J.-J."/>
            <person name="Su I.-J."/>
            <person name="Lauderdale T.-L."/>
            <person name="Tsai S.-F."/>
        </authorList>
    </citation>
    <scope>NUCLEOTIDE SEQUENCE</scope>
    <source>
        <strain evidence="1">NK29</strain>
        <plasmid evidence="1">pK29</plasmid>
    </source>
</reference>
<dbReference type="EMBL" id="EF382672">
    <property type="protein sequence ID" value="ABQ02876.1"/>
    <property type="molecule type" value="Genomic_DNA"/>
</dbReference>
<sequence>MSFDNIEFLDKNRILTSSFEYLVGLTPYSLYL</sequence>
<geneLocation type="plasmid" evidence="1">
    <name>pK29</name>
</geneLocation>
<name>A7KG09_KLEPN</name>
<reference evidence="1" key="1">
    <citation type="journal article" date="2007" name="Antimicrob. Agents Chemother.">
        <title>Sequencing and comparative genomic analysis of pK29, a 269-kilobase conjugative plasmid encoding CMY-8 and CTX-M-3 beta-lactamases in Klebsiella pneumoniae.</title>
        <authorList>
            <person name="Chen Y.T."/>
            <person name="Lauderdale T.L."/>
            <person name="Liao T.L."/>
            <person name="Shiau Y.R."/>
            <person name="Shu H.Y."/>
            <person name="Wu K.M."/>
            <person name="Yan J.J."/>
            <person name="Su I.J."/>
            <person name="Tsai S.F."/>
        </authorList>
    </citation>
    <scope>NUCLEOTIDE SEQUENCE</scope>
    <source>
        <strain evidence="1">NK29</strain>
        <plasmid evidence="1">pK29</plasmid>
    </source>
</reference>
<accession>A7KG09</accession>
<dbReference type="AlphaFoldDB" id="A7KG09"/>
<evidence type="ECO:0000313" key="1">
    <source>
        <dbReference type="EMBL" id="ABQ02876.1"/>
    </source>
</evidence>
<proteinExistence type="predicted"/>
<organism evidence="1">
    <name type="scientific">Klebsiella pneumoniae</name>
    <dbReference type="NCBI Taxonomy" id="573"/>
    <lineage>
        <taxon>Bacteria</taxon>
        <taxon>Pseudomonadati</taxon>
        <taxon>Pseudomonadota</taxon>
        <taxon>Gammaproteobacteria</taxon>
        <taxon>Enterobacterales</taxon>
        <taxon>Enterobacteriaceae</taxon>
        <taxon>Klebsiella/Raoultella group</taxon>
        <taxon>Klebsiella</taxon>
        <taxon>Klebsiella pneumoniae complex</taxon>
    </lineage>
</organism>